<keyword evidence="4" id="KW-1185">Reference proteome</keyword>
<name>A0ABP9DBQ7_9BACT</name>
<organism evidence="3 4">
    <name type="scientific">Algivirga pacifica</name>
    <dbReference type="NCBI Taxonomy" id="1162670"/>
    <lineage>
        <taxon>Bacteria</taxon>
        <taxon>Pseudomonadati</taxon>
        <taxon>Bacteroidota</taxon>
        <taxon>Cytophagia</taxon>
        <taxon>Cytophagales</taxon>
        <taxon>Flammeovirgaceae</taxon>
        <taxon>Algivirga</taxon>
    </lineage>
</organism>
<feature type="domain" description="Glutamine amidotransferase" evidence="2">
    <location>
        <begin position="3"/>
        <end position="182"/>
    </location>
</feature>
<dbReference type="InterPro" id="IPR029062">
    <property type="entry name" value="Class_I_gatase-like"/>
</dbReference>
<gene>
    <name evidence="3" type="primary">pabA</name>
    <name evidence="3" type="ORF">GCM10023331_18170</name>
</gene>
<evidence type="ECO:0000259" key="2">
    <source>
        <dbReference type="Pfam" id="PF00117"/>
    </source>
</evidence>
<sequence length="189" mass="21282">MILLLDNFDSFTYNLVDYFGQLGETCHVVRNHTPLEDICQQEYNAVVLSPGPSTPELSGNLMQVLDYYHDKLPILGICLGHQAIGSYFGASLVKAQRPMHGKCSLITHDHSFLFEDIPSPYNVVRYHSLVLEKVSAPLVVNAYTKAQEVMAISHNSLPIYGIQFHPEAIMTDFGLKLLNNWINSWKSDD</sequence>
<dbReference type="InterPro" id="IPR050472">
    <property type="entry name" value="Anth_synth/Amidotransfase"/>
</dbReference>
<dbReference type="NCBIfam" id="TIGR00566">
    <property type="entry name" value="trpG_papA"/>
    <property type="match status" value="1"/>
</dbReference>
<dbReference type="PRINTS" id="PR00096">
    <property type="entry name" value="GATASE"/>
</dbReference>
<protein>
    <submittedName>
        <fullName evidence="3">Aminodeoxychorismate/anthranilate synthase component II</fullName>
    </submittedName>
</protein>
<dbReference type="PANTHER" id="PTHR43418">
    <property type="entry name" value="MULTIFUNCTIONAL TRYPTOPHAN BIOSYNTHESIS PROTEIN-RELATED"/>
    <property type="match status" value="1"/>
</dbReference>
<dbReference type="PANTHER" id="PTHR43418:SF4">
    <property type="entry name" value="MULTIFUNCTIONAL TRYPTOPHAN BIOSYNTHESIS PROTEIN"/>
    <property type="match status" value="1"/>
</dbReference>
<dbReference type="PRINTS" id="PR00097">
    <property type="entry name" value="ANTSNTHASEII"/>
</dbReference>
<proteinExistence type="predicted"/>
<evidence type="ECO:0000313" key="4">
    <source>
        <dbReference type="Proteomes" id="UP001500298"/>
    </source>
</evidence>
<accession>A0ABP9DBQ7</accession>
<dbReference type="RefSeq" id="WP_345371129.1">
    <property type="nucleotide sequence ID" value="NZ_BAABJX010000028.1"/>
</dbReference>
<dbReference type="EMBL" id="BAABJX010000028">
    <property type="protein sequence ID" value="GAA4833298.1"/>
    <property type="molecule type" value="Genomic_DNA"/>
</dbReference>
<dbReference type="PROSITE" id="PS51273">
    <property type="entry name" value="GATASE_TYPE_1"/>
    <property type="match status" value="1"/>
</dbReference>
<dbReference type="InterPro" id="IPR006221">
    <property type="entry name" value="TrpG/PapA_dom"/>
</dbReference>
<evidence type="ECO:0000313" key="3">
    <source>
        <dbReference type="EMBL" id="GAA4833298.1"/>
    </source>
</evidence>
<dbReference type="SUPFAM" id="SSF52317">
    <property type="entry name" value="Class I glutamine amidotransferase-like"/>
    <property type="match status" value="1"/>
</dbReference>
<dbReference type="Pfam" id="PF00117">
    <property type="entry name" value="GATase"/>
    <property type="match status" value="1"/>
</dbReference>
<dbReference type="InterPro" id="IPR017926">
    <property type="entry name" value="GATASE"/>
</dbReference>
<keyword evidence="1" id="KW-0315">Glutamine amidotransferase</keyword>
<reference evidence="4" key="1">
    <citation type="journal article" date="2019" name="Int. J. Syst. Evol. Microbiol.">
        <title>The Global Catalogue of Microorganisms (GCM) 10K type strain sequencing project: providing services to taxonomists for standard genome sequencing and annotation.</title>
        <authorList>
            <consortium name="The Broad Institute Genomics Platform"/>
            <consortium name="The Broad Institute Genome Sequencing Center for Infectious Disease"/>
            <person name="Wu L."/>
            <person name="Ma J."/>
        </authorList>
    </citation>
    <scope>NUCLEOTIDE SEQUENCE [LARGE SCALE GENOMIC DNA]</scope>
    <source>
        <strain evidence="4">JCM 18326</strain>
    </source>
</reference>
<dbReference type="Proteomes" id="UP001500298">
    <property type="component" value="Unassembled WGS sequence"/>
</dbReference>
<dbReference type="Gene3D" id="3.40.50.880">
    <property type="match status" value="1"/>
</dbReference>
<dbReference type="PRINTS" id="PR00099">
    <property type="entry name" value="CPSGATASE"/>
</dbReference>
<comment type="caution">
    <text evidence="3">The sequence shown here is derived from an EMBL/GenBank/DDBJ whole genome shotgun (WGS) entry which is preliminary data.</text>
</comment>
<evidence type="ECO:0000256" key="1">
    <source>
        <dbReference type="ARBA" id="ARBA00022962"/>
    </source>
</evidence>
<dbReference type="CDD" id="cd01743">
    <property type="entry name" value="GATase1_Anthranilate_Synthase"/>
    <property type="match status" value="1"/>
</dbReference>